<evidence type="ECO:0000313" key="10">
    <source>
        <dbReference type="RefSeq" id="XP_033458720.1"/>
    </source>
</evidence>
<reference evidence="10" key="2">
    <citation type="submission" date="2020-04" db="EMBL/GenBank/DDBJ databases">
        <authorList>
            <consortium name="NCBI Genome Project"/>
        </authorList>
    </citation>
    <scope>NUCLEOTIDE SEQUENCE</scope>
    <source>
        <strain evidence="10">CBS 342.82</strain>
    </source>
</reference>
<organism evidence="10">
    <name type="scientific">Dissoconium aciculare CBS 342.82</name>
    <dbReference type="NCBI Taxonomy" id="1314786"/>
    <lineage>
        <taxon>Eukaryota</taxon>
        <taxon>Fungi</taxon>
        <taxon>Dikarya</taxon>
        <taxon>Ascomycota</taxon>
        <taxon>Pezizomycotina</taxon>
        <taxon>Dothideomycetes</taxon>
        <taxon>Dothideomycetidae</taxon>
        <taxon>Mycosphaerellales</taxon>
        <taxon>Dissoconiaceae</taxon>
        <taxon>Dissoconium</taxon>
    </lineage>
</organism>
<dbReference type="InterPro" id="IPR037171">
    <property type="entry name" value="NagB/RpiA_transferase-like"/>
</dbReference>
<dbReference type="GO" id="GO:0004751">
    <property type="term" value="F:ribose-5-phosphate isomerase activity"/>
    <property type="evidence" value="ECO:0007669"/>
    <property type="project" value="UniProtKB-EC"/>
</dbReference>
<evidence type="ECO:0000256" key="5">
    <source>
        <dbReference type="ARBA" id="ARBA00019150"/>
    </source>
</evidence>
<dbReference type="Gene3D" id="3.40.50.1360">
    <property type="match status" value="1"/>
</dbReference>
<evidence type="ECO:0000256" key="7">
    <source>
        <dbReference type="ARBA" id="ARBA00029734"/>
    </source>
</evidence>
<dbReference type="GO" id="GO:0006014">
    <property type="term" value="P:D-ribose metabolic process"/>
    <property type="evidence" value="ECO:0007669"/>
    <property type="project" value="TreeGrafter"/>
</dbReference>
<proteinExistence type="inferred from homology"/>
<dbReference type="RefSeq" id="XP_033458720.1">
    <property type="nucleotide sequence ID" value="XM_033605185.1"/>
</dbReference>
<evidence type="ECO:0000256" key="3">
    <source>
        <dbReference type="ARBA" id="ARBA00008088"/>
    </source>
</evidence>
<dbReference type="NCBIfam" id="TIGR00021">
    <property type="entry name" value="rpiA"/>
    <property type="match status" value="1"/>
</dbReference>
<comment type="similarity">
    <text evidence="3">Belongs to the ribose 5-phosphate isomerase family.</text>
</comment>
<dbReference type="SUPFAM" id="SSF100950">
    <property type="entry name" value="NagB/RpiA/CoA transferase-like"/>
    <property type="match status" value="1"/>
</dbReference>
<reference evidence="10" key="1">
    <citation type="submission" date="2020-01" db="EMBL/GenBank/DDBJ databases">
        <authorList>
            <consortium name="DOE Joint Genome Institute"/>
            <person name="Haridas S."/>
            <person name="Albert R."/>
            <person name="Binder M."/>
            <person name="Bloem J."/>
            <person name="Labutti K."/>
            <person name="Salamov A."/>
            <person name="Andreopoulos B."/>
            <person name="Baker S.E."/>
            <person name="Barry K."/>
            <person name="Bills G."/>
            <person name="Bluhm B.H."/>
            <person name="Cannon C."/>
            <person name="Castanera R."/>
            <person name="Culley D.E."/>
            <person name="Daum C."/>
            <person name="Ezra D."/>
            <person name="Gonzalez J.B."/>
            <person name="Henrissat B."/>
            <person name="Kuo A."/>
            <person name="Liang C."/>
            <person name="Lipzen A."/>
            <person name="Lutzoni F."/>
            <person name="Magnuson J."/>
            <person name="Mondo S."/>
            <person name="Nolan M."/>
            <person name="Ohm R."/>
            <person name="Pangilinan J."/>
            <person name="Park H.-J."/>
            <person name="Ramirez L."/>
            <person name="Alfaro M."/>
            <person name="Sun H."/>
            <person name="Tritt A."/>
            <person name="Yoshinaga Y."/>
            <person name="Zwiers L.-H."/>
            <person name="Turgeon B.G."/>
            <person name="Goodwin S.B."/>
            <person name="Spatafora J.W."/>
            <person name="Crous P.W."/>
            <person name="Grigoriev I.V."/>
        </authorList>
    </citation>
    <scope>NUCLEOTIDE SEQUENCE</scope>
    <source>
        <strain evidence="10">CBS 342.82</strain>
    </source>
</reference>
<dbReference type="SUPFAM" id="SSF75445">
    <property type="entry name" value="D-ribose-5-phosphate isomerase (RpiA), lid domain"/>
    <property type="match status" value="1"/>
</dbReference>
<accession>A0A6J3M2F8</accession>
<dbReference type="GO" id="GO:0009052">
    <property type="term" value="P:pentose-phosphate shunt, non-oxidative branch"/>
    <property type="evidence" value="ECO:0007669"/>
    <property type="project" value="InterPro"/>
</dbReference>
<protein>
    <recommendedName>
        <fullName evidence="5">Ribose-5-phosphate isomerase</fullName>
        <ecNumber evidence="4">5.3.1.6</ecNumber>
    </recommendedName>
    <alternativeName>
        <fullName evidence="8">D-ribose-5-phosphate ketol-isomerase</fullName>
    </alternativeName>
    <alternativeName>
        <fullName evidence="7">Phosphoriboisomerase</fullName>
    </alternativeName>
</protein>
<evidence type="ECO:0000256" key="4">
    <source>
        <dbReference type="ARBA" id="ARBA00011959"/>
    </source>
</evidence>
<keyword evidence="6 10" id="KW-0413">Isomerase</keyword>
<comment type="catalytic activity">
    <reaction evidence="1">
        <text>aldehydo-D-ribose 5-phosphate = D-ribulose 5-phosphate</text>
        <dbReference type="Rhea" id="RHEA:14657"/>
        <dbReference type="ChEBI" id="CHEBI:58121"/>
        <dbReference type="ChEBI" id="CHEBI:58273"/>
        <dbReference type="EC" id="5.3.1.6"/>
    </reaction>
</comment>
<gene>
    <name evidence="10" type="ORF">K489DRAFT_381669</name>
</gene>
<dbReference type="GO" id="GO:0005737">
    <property type="term" value="C:cytoplasm"/>
    <property type="evidence" value="ECO:0007669"/>
    <property type="project" value="TreeGrafter"/>
</dbReference>
<dbReference type="CDD" id="cd01398">
    <property type="entry name" value="RPI_A"/>
    <property type="match status" value="1"/>
</dbReference>
<sequence length="297" mass="31625">MAAAVNVSVDKAHSTIESAKRKAAYAAVAAHFDSSMPFVGIGSGSTIVYGVEAIVEHLKTHPPPAGHINWFVPTGYQSRKVIEAAGLNPLSFDSLPADAMLSVAFDGADEVDSDLNCIKGGGACLFQEKLVALRAKKFVCIADYRKKQENLLTGWPAIPIEIVPMAEKPVLAALRALGSTDPKVREVTGQAKAGPLQTDQNFYIVDAPFRKLLNRSDVRALRVAHVEDPGYTVPELAEAIKSIPGVLEVGLFWGINGDEAAKKGLKGQGGQKPVAVYFGMSDGEVSVLEAKKSDDEQ</sequence>
<dbReference type="AlphaFoldDB" id="A0A6J3M2F8"/>
<dbReference type="Gene3D" id="3.30.70.260">
    <property type="match status" value="1"/>
</dbReference>
<evidence type="ECO:0000256" key="8">
    <source>
        <dbReference type="ARBA" id="ARBA00032273"/>
    </source>
</evidence>
<evidence type="ECO:0000256" key="1">
    <source>
        <dbReference type="ARBA" id="ARBA00001713"/>
    </source>
</evidence>
<keyword evidence="9" id="KW-1185">Reference proteome</keyword>
<comment type="pathway">
    <text evidence="2">Carbohydrate degradation; pentose phosphate pathway; D-ribose 5-phosphate from D-ribulose 5-phosphate (non-oxidative stage): step 1/1.</text>
</comment>
<dbReference type="InterPro" id="IPR004788">
    <property type="entry name" value="Ribose5P_isomerase_type_A"/>
</dbReference>
<reference evidence="10" key="3">
    <citation type="submission" date="2025-08" db="UniProtKB">
        <authorList>
            <consortium name="RefSeq"/>
        </authorList>
    </citation>
    <scope>IDENTIFICATION</scope>
    <source>
        <strain evidence="10">CBS 342.82</strain>
    </source>
</reference>
<evidence type="ECO:0000313" key="9">
    <source>
        <dbReference type="Proteomes" id="UP000504637"/>
    </source>
</evidence>
<name>A0A6J3M2F8_9PEZI</name>
<evidence type="ECO:0000256" key="6">
    <source>
        <dbReference type="ARBA" id="ARBA00023235"/>
    </source>
</evidence>
<dbReference type="UniPathway" id="UPA00115">
    <property type="reaction ID" value="UER00412"/>
</dbReference>
<evidence type="ECO:0000256" key="2">
    <source>
        <dbReference type="ARBA" id="ARBA00004988"/>
    </source>
</evidence>
<dbReference type="Proteomes" id="UP000504637">
    <property type="component" value="Unplaced"/>
</dbReference>
<dbReference type="PANTHER" id="PTHR11934">
    <property type="entry name" value="RIBOSE-5-PHOSPHATE ISOMERASE"/>
    <property type="match status" value="1"/>
</dbReference>
<dbReference type="OrthoDB" id="1555531at2759"/>
<dbReference type="Pfam" id="PF06026">
    <property type="entry name" value="Rib_5-P_isom_A"/>
    <property type="match status" value="1"/>
</dbReference>
<dbReference type="PANTHER" id="PTHR11934:SF0">
    <property type="entry name" value="RIBOSE-5-PHOSPHATE ISOMERASE"/>
    <property type="match status" value="1"/>
</dbReference>
<dbReference type="GeneID" id="54362985"/>
<dbReference type="EC" id="5.3.1.6" evidence="4"/>